<comment type="caution">
    <text evidence="2">The sequence shown here is derived from an EMBL/GenBank/DDBJ whole genome shotgun (WGS) entry which is preliminary data.</text>
</comment>
<dbReference type="GO" id="GO:0003677">
    <property type="term" value="F:DNA binding"/>
    <property type="evidence" value="ECO:0007669"/>
    <property type="project" value="InterPro"/>
</dbReference>
<name>A0A939M0Q2_9MICO</name>
<evidence type="ECO:0000313" key="2">
    <source>
        <dbReference type="EMBL" id="MBO1805877.1"/>
    </source>
</evidence>
<evidence type="ECO:0000313" key="3">
    <source>
        <dbReference type="Proteomes" id="UP000664398"/>
    </source>
</evidence>
<protein>
    <submittedName>
        <fullName evidence="2">Phage antirepressor</fullName>
    </submittedName>
</protein>
<accession>A0A939M0Q2</accession>
<dbReference type="PANTHER" id="PTHR36180">
    <property type="entry name" value="DNA-BINDING PROTEIN-RELATED-RELATED"/>
    <property type="match status" value="1"/>
</dbReference>
<dbReference type="PROSITE" id="PS51750">
    <property type="entry name" value="BRO_N"/>
    <property type="match status" value="1"/>
</dbReference>
<dbReference type="PANTHER" id="PTHR36180:SF2">
    <property type="entry name" value="BRO FAMILY PROTEIN"/>
    <property type="match status" value="1"/>
</dbReference>
<reference evidence="2" key="1">
    <citation type="submission" date="2021-03" db="EMBL/GenBank/DDBJ databases">
        <title>Leucobacter chromiisoli sp. nov., isolated from chromium-containing soil of chemical plant.</title>
        <authorList>
            <person name="Xu Z."/>
        </authorList>
    </citation>
    <scope>NUCLEOTIDE SEQUENCE</scope>
    <source>
        <strain evidence="2">A2</strain>
    </source>
</reference>
<sequence>MSNQIVPFAFDGRDVRVVLIDNEPWFVLADLCRVLEIRNVGNAAARLDHEMKGIHQADTPGGRQSMTIVSEAGMYEVVIRSDKPEAAAFRRWITSEVLPQIRKTGSYGTQVALSEDEIVHQALAITARRVEQLEAKITADAPKVHFAEAVAASPSTILVGDLAKILRANGAPFGANRLFEKLRTDGYLIRRRGSDWNMPTQKSMELGLFEIKESTRQHPDGHVLLTKTPKVTGKGQQYFIEKYAPLDQLDLGGTAA</sequence>
<keyword evidence="3" id="KW-1185">Reference proteome</keyword>
<dbReference type="Pfam" id="PF02498">
    <property type="entry name" value="Bro-N"/>
    <property type="match status" value="1"/>
</dbReference>
<organism evidence="2 3">
    <name type="scientific">Leucobacter ruminantium</name>
    <dbReference type="NCBI Taxonomy" id="1289170"/>
    <lineage>
        <taxon>Bacteria</taxon>
        <taxon>Bacillati</taxon>
        <taxon>Actinomycetota</taxon>
        <taxon>Actinomycetes</taxon>
        <taxon>Micrococcales</taxon>
        <taxon>Microbacteriaceae</taxon>
        <taxon>Leucobacter</taxon>
    </lineage>
</organism>
<dbReference type="Proteomes" id="UP000664398">
    <property type="component" value="Unassembled WGS sequence"/>
</dbReference>
<dbReference type="InterPro" id="IPR003497">
    <property type="entry name" value="BRO_N_domain"/>
</dbReference>
<dbReference type="SMART" id="SM01040">
    <property type="entry name" value="Bro-N"/>
    <property type="match status" value="1"/>
</dbReference>
<evidence type="ECO:0000259" key="1">
    <source>
        <dbReference type="PROSITE" id="PS51750"/>
    </source>
</evidence>
<dbReference type="AlphaFoldDB" id="A0A939M0Q2"/>
<dbReference type="RefSeq" id="WP_208046347.1">
    <property type="nucleotide sequence ID" value="NZ_JAGDYL010000019.1"/>
</dbReference>
<dbReference type="EMBL" id="JAGDYL010000019">
    <property type="protein sequence ID" value="MBO1805877.1"/>
    <property type="molecule type" value="Genomic_DNA"/>
</dbReference>
<dbReference type="Pfam" id="PF03374">
    <property type="entry name" value="ANT"/>
    <property type="match status" value="1"/>
</dbReference>
<proteinExistence type="predicted"/>
<feature type="domain" description="Bro-N" evidence="1">
    <location>
        <begin position="1"/>
        <end position="105"/>
    </location>
</feature>
<gene>
    <name evidence="2" type="ORF">J4H91_11205</name>
</gene>
<dbReference type="InterPro" id="IPR005039">
    <property type="entry name" value="Ant_C"/>
</dbReference>